<dbReference type="SUPFAM" id="SSF102546">
    <property type="entry name" value="RbsD-like"/>
    <property type="match status" value="1"/>
</dbReference>
<evidence type="ECO:0000256" key="1">
    <source>
        <dbReference type="ARBA" id="ARBA00000223"/>
    </source>
</evidence>
<comment type="caution">
    <text evidence="6">The sequence shown here is derived from an EMBL/GenBank/DDBJ whole genome shotgun (WGS) entry which is preliminary data.</text>
</comment>
<dbReference type="EC" id="5.4.99.62" evidence="2"/>
<dbReference type="PANTHER" id="PTHR37831:SF1">
    <property type="entry name" value="D-RIBOSE PYRANASE"/>
    <property type="match status" value="1"/>
</dbReference>
<dbReference type="Gene3D" id="3.40.1650.10">
    <property type="entry name" value="RbsD-like domain"/>
    <property type="match status" value="1"/>
</dbReference>
<reference evidence="6 7" key="1">
    <citation type="submission" date="2021-02" db="EMBL/GenBank/DDBJ databases">
        <title>Streptomyces spirodelae sp. nov., isolated from duckweed.</title>
        <authorList>
            <person name="Saimee Y."/>
            <person name="Duangmal K."/>
        </authorList>
    </citation>
    <scope>NUCLEOTIDE SEQUENCE [LARGE SCALE GENOMIC DNA]</scope>
    <source>
        <strain evidence="6 7">DSM 42105</strain>
    </source>
</reference>
<gene>
    <name evidence="6" type="ORF">JW613_31310</name>
</gene>
<keyword evidence="7" id="KW-1185">Reference proteome</keyword>
<dbReference type="PANTHER" id="PTHR37831">
    <property type="entry name" value="D-RIBOSE PYRANASE"/>
    <property type="match status" value="1"/>
</dbReference>
<dbReference type="Proteomes" id="UP000721954">
    <property type="component" value="Unassembled WGS sequence"/>
</dbReference>
<name>A0ABS3Y4Z1_9ACTN</name>
<dbReference type="InterPro" id="IPR023064">
    <property type="entry name" value="D-ribose_pyranase"/>
</dbReference>
<sequence>MREVLTDYRLGSREVPYGRAAPTVADLAVSLRVPRFTTVVNAVLAELKVEGATAAREVHGQNPKVAAFLGRRFHGLTSIPHDELKARTRGVRLVVRAGEATPYANIILRCGVPF</sequence>
<evidence type="ECO:0000313" key="7">
    <source>
        <dbReference type="Proteomes" id="UP000721954"/>
    </source>
</evidence>
<keyword evidence="4" id="KW-0413">Isomerase</keyword>
<comment type="catalytic activity">
    <reaction evidence="1">
        <text>beta-D-ribopyranose = beta-D-ribofuranose</text>
        <dbReference type="Rhea" id="RHEA:25432"/>
        <dbReference type="ChEBI" id="CHEBI:27476"/>
        <dbReference type="ChEBI" id="CHEBI:47002"/>
        <dbReference type="EC" id="5.4.99.62"/>
    </reaction>
</comment>
<protein>
    <recommendedName>
        <fullName evidence="2">D-ribose pyranase</fullName>
        <ecNumber evidence="2">5.4.99.62</ecNumber>
    </recommendedName>
</protein>
<evidence type="ECO:0000256" key="3">
    <source>
        <dbReference type="ARBA" id="ARBA00022490"/>
    </source>
</evidence>
<dbReference type="EMBL" id="JAFFZM010000027">
    <property type="protein sequence ID" value="MBO8202729.1"/>
    <property type="molecule type" value="Genomic_DNA"/>
</dbReference>
<keyword evidence="5" id="KW-0119">Carbohydrate metabolism</keyword>
<evidence type="ECO:0000313" key="6">
    <source>
        <dbReference type="EMBL" id="MBO8202729.1"/>
    </source>
</evidence>
<dbReference type="InterPro" id="IPR023750">
    <property type="entry name" value="RbsD-like_sf"/>
</dbReference>
<dbReference type="Pfam" id="PF05025">
    <property type="entry name" value="RbsD_FucU"/>
    <property type="match status" value="1"/>
</dbReference>
<proteinExistence type="predicted"/>
<evidence type="ECO:0000256" key="4">
    <source>
        <dbReference type="ARBA" id="ARBA00023235"/>
    </source>
</evidence>
<organism evidence="6 7">
    <name type="scientific">Streptomyces smyrnaeus</name>
    <dbReference type="NCBI Taxonomy" id="1387713"/>
    <lineage>
        <taxon>Bacteria</taxon>
        <taxon>Bacillati</taxon>
        <taxon>Actinomycetota</taxon>
        <taxon>Actinomycetes</taxon>
        <taxon>Kitasatosporales</taxon>
        <taxon>Streptomycetaceae</taxon>
        <taxon>Streptomyces</taxon>
    </lineage>
</organism>
<accession>A0ABS3Y4Z1</accession>
<keyword evidence="3" id="KW-0963">Cytoplasm</keyword>
<evidence type="ECO:0000256" key="2">
    <source>
        <dbReference type="ARBA" id="ARBA00012862"/>
    </source>
</evidence>
<dbReference type="InterPro" id="IPR007721">
    <property type="entry name" value="RbsD_FucU"/>
</dbReference>
<evidence type="ECO:0000256" key="5">
    <source>
        <dbReference type="ARBA" id="ARBA00023277"/>
    </source>
</evidence>